<dbReference type="SUPFAM" id="SSF51735">
    <property type="entry name" value="NAD(P)-binding Rossmann-fold domains"/>
    <property type="match status" value="1"/>
</dbReference>
<accession>A0A381ZU83</accession>
<organism evidence="1">
    <name type="scientific">marine metagenome</name>
    <dbReference type="NCBI Taxonomy" id="408172"/>
    <lineage>
        <taxon>unclassified sequences</taxon>
        <taxon>metagenomes</taxon>
        <taxon>ecological metagenomes</taxon>
    </lineage>
</organism>
<proteinExistence type="predicted"/>
<dbReference type="InterPro" id="IPR036291">
    <property type="entry name" value="NAD(P)-bd_dom_sf"/>
</dbReference>
<dbReference type="Gene3D" id="3.40.50.720">
    <property type="entry name" value="NAD(P)-binding Rossmann-like Domain"/>
    <property type="match status" value="1"/>
</dbReference>
<protein>
    <recommendedName>
        <fullName evidence="2">Gfo/Idh/MocA-like oxidoreductase N-terminal domain-containing protein</fullName>
    </recommendedName>
</protein>
<dbReference type="AlphaFoldDB" id="A0A381ZU83"/>
<evidence type="ECO:0008006" key="2">
    <source>
        <dbReference type="Google" id="ProtNLM"/>
    </source>
</evidence>
<gene>
    <name evidence="1" type="ORF">METZ01_LOCUS145719</name>
</gene>
<dbReference type="EMBL" id="UINC01022703">
    <property type="protein sequence ID" value="SVA92865.1"/>
    <property type="molecule type" value="Genomic_DNA"/>
</dbReference>
<evidence type="ECO:0000313" key="1">
    <source>
        <dbReference type="EMBL" id="SVA92865.1"/>
    </source>
</evidence>
<reference evidence="1" key="1">
    <citation type="submission" date="2018-05" db="EMBL/GenBank/DDBJ databases">
        <authorList>
            <person name="Lanie J.A."/>
            <person name="Ng W.-L."/>
            <person name="Kazmierczak K.M."/>
            <person name="Andrzejewski T.M."/>
            <person name="Davidsen T.M."/>
            <person name="Wayne K.J."/>
            <person name="Tettelin H."/>
            <person name="Glass J.I."/>
            <person name="Rusch D."/>
            <person name="Podicherti R."/>
            <person name="Tsui H.-C.T."/>
            <person name="Winkler M.E."/>
        </authorList>
    </citation>
    <scope>NUCLEOTIDE SEQUENCE</scope>
</reference>
<sequence>MHSPVISSICGDAPLPKKVKMIRTIHLGVGGRGAWPIRQIPERDDFESVALVDVNADNLASAQETSGLGPEACFQRLEDALEAVEADAVVVITPP</sequence>
<name>A0A381ZU83_9ZZZZ</name>
<feature type="non-terminal residue" evidence="1">
    <location>
        <position position="95"/>
    </location>
</feature>